<feature type="region of interest" description="Disordered" evidence="3">
    <location>
        <begin position="1"/>
        <end position="63"/>
    </location>
</feature>
<proteinExistence type="predicted"/>
<sequence length="453" mass="51981">MQAQRERETARASRLANDYNLDQSSRSLSPALSDSPSLSGSDHVHHTNDSNTNESATEPFSDPELSSYWETALVYGFLDLETGLLTTSTNTCIEDIHCNLLSNMLNRKKAVDSSSWHRVLLETLDAKQKTGEWEMDNPLRLYESYYSVPPRDRVLVLKALVEWVLQEGASIRQGIEDYNELYMVEPFGTDQMKRVYWYFGGKETNSKKKNASWETVAKDLEELKALASSFDESTSKPERALQERLLTEIIEPVEEKILQREKRQERVEKRMQKLAMFHQMAATRTTRTRSSNRLNQPKYTFDEDEDQEDDEDQYTVYRLPSGRRNTQEESRFLENGQEQLGVHGEEHDRQSQQGQISGTSSSHDYSGRSSVDRDSDTSISVAFHQKTRMAEDELNSQDRKALHKDQDDDYVFEEDKEDDNDSASSEQASSAITEPIISSAVELSTLTEDIEMK</sequence>
<evidence type="ECO:0000313" key="5">
    <source>
        <dbReference type="EMBL" id="KAF9329401.1"/>
    </source>
</evidence>
<evidence type="ECO:0000256" key="2">
    <source>
        <dbReference type="ARBA" id="ARBA00023242"/>
    </source>
</evidence>
<organism evidence="5 6">
    <name type="scientific">Podila minutissima</name>
    <dbReference type="NCBI Taxonomy" id="64525"/>
    <lineage>
        <taxon>Eukaryota</taxon>
        <taxon>Fungi</taxon>
        <taxon>Fungi incertae sedis</taxon>
        <taxon>Mucoromycota</taxon>
        <taxon>Mortierellomycotina</taxon>
        <taxon>Mortierellomycetes</taxon>
        <taxon>Mortierellales</taxon>
        <taxon>Mortierellaceae</taxon>
        <taxon>Podila</taxon>
    </lineage>
</organism>
<dbReference type="Proteomes" id="UP000696485">
    <property type="component" value="Unassembled WGS sequence"/>
</dbReference>
<dbReference type="InterPro" id="IPR028942">
    <property type="entry name" value="WHIM1_dom"/>
</dbReference>
<dbReference type="Pfam" id="PF15612">
    <property type="entry name" value="WHIM1"/>
    <property type="match status" value="1"/>
</dbReference>
<accession>A0A9P5SJN4</accession>
<comment type="subcellular location">
    <subcellularLocation>
        <location evidence="1">Nucleus</location>
    </subcellularLocation>
</comment>
<feature type="compositionally biased region" description="Acidic residues" evidence="3">
    <location>
        <begin position="407"/>
        <end position="421"/>
    </location>
</feature>
<dbReference type="GO" id="GO:0005634">
    <property type="term" value="C:nucleus"/>
    <property type="evidence" value="ECO:0007669"/>
    <property type="project" value="UniProtKB-SubCell"/>
</dbReference>
<gene>
    <name evidence="5" type="ORF">BG006_007507</name>
</gene>
<feature type="compositionally biased region" description="Basic and acidic residues" evidence="3">
    <location>
        <begin position="388"/>
        <end position="406"/>
    </location>
</feature>
<evidence type="ECO:0000256" key="3">
    <source>
        <dbReference type="SAM" id="MobiDB-lite"/>
    </source>
</evidence>
<feature type="compositionally biased region" description="Acidic residues" evidence="3">
    <location>
        <begin position="302"/>
        <end position="313"/>
    </location>
</feature>
<evidence type="ECO:0000313" key="6">
    <source>
        <dbReference type="Proteomes" id="UP000696485"/>
    </source>
</evidence>
<name>A0A9P5SJN4_9FUNG</name>
<feature type="region of interest" description="Disordered" evidence="3">
    <location>
        <begin position="342"/>
        <end position="453"/>
    </location>
</feature>
<dbReference type="PANTHER" id="PTHR42107">
    <property type="entry name" value="YALI0D24453P"/>
    <property type="match status" value="1"/>
</dbReference>
<comment type="caution">
    <text evidence="5">The sequence shown here is derived from an EMBL/GenBank/DDBJ whole genome shotgun (WGS) entry which is preliminary data.</text>
</comment>
<feature type="compositionally biased region" description="Polar residues" evidence="3">
    <location>
        <begin position="49"/>
        <end position="58"/>
    </location>
</feature>
<dbReference type="AlphaFoldDB" id="A0A9P5SJN4"/>
<keyword evidence="6" id="KW-1185">Reference proteome</keyword>
<keyword evidence="2" id="KW-0539">Nucleus</keyword>
<feature type="compositionally biased region" description="Low complexity" evidence="3">
    <location>
        <begin position="24"/>
        <end position="41"/>
    </location>
</feature>
<reference evidence="5" key="1">
    <citation type="journal article" date="2020" name="Fungal Divers.">
        <title>Resolving the Mortierellaceae phylogeny through synthesis of multi-gene phylogenetics and phylogenomics.</title>
        <authorList>
            <person name="Vandepol N."/>
            <person name="Liber J."/>
            <person name="Desiro A."/>
            <person name="Na H."/>
            <person name="Kennedy M."/>
            <person name="Barry K."/>
            <person name="Grigoriev I.V."/>
            <person name="Miller A.N."/>
            <person name="O'Donnell K."/>
            <person name="Stajich J.E."/>
            <person name="Bonito G."/>
        </authorList>
    </citation>
    <scope>NUCLEOTIDE SEQUENCE</scope>
    <source>
        <strain evidence="5">NVP1</strain>
    </source>
</reference>
<feature type="compositionally biased region" description="Basic and acidic residues" evidence="3">
    <location>
        <begin position="1"/>
        <end position="11"/>
    </location>
</feature>
<feature type="region of interest" description="Disordered" evidence="3">
    <location>
        <begin position="278"/>
        <end position="329"/>
    </location>
</feature>
<feature type="compositionally biased region" description="Low complexity" evidence="3">
    <location>
        <begin position="283"/>
        <end position="293"/>
    </location>
</feature>
<evidence type="ECO:0000259" key="4">
    <source>
        <dbReference type="Pfam" id="PF15612"/>
    </source>
</evidence>
<feature type="domain" description="WHIM1" evidence="4">
    <location>
        <begin position="144"/>
        <end position="176"/>
    </location>
</feature>
<protein>
    <recommendedName>
        <fullName evidence="4">WHIM1 domain-containing protein</fullName>
    </recommendedName>
</protein>
<dbReference type="EMBL" id="JAAAUY010000478">
    <property type="protein sequence ID" value="KAF9329401.1"/>
    <property type="molecule type" value="Genomic_DNA"/>
</dbReference>
<feature type="compositionally biased region" description="Low complexity" evidence="3">
    <location>
        <begin position="351"/>
        <end position="362"/>
    </location>
</feature>
<feature type="compositionally biased region" description="Polar residues" evidence="3">
    <location>
        <begin position="422"/>
        <end position="432"/>
    </location>
</feature>
<dbReference type="PANTHER" id="PTHR42107:SF1">
    <property type="entry name" value="WHIM1 DOMAIN-CONTAINING PROTEIN"/>
    <property type="match status" value="1"/>
</dbReference>
<evidence type="ECO:0000256" key="1">
    <source>
        <dbReference type="ARBA" id="ARBA00004123"/>
    </source>
</evidence>